<dbReference type="InterPro" id="IPR016181">
    <property type="entry name" value="Acyl_CoA_acyltransferase"/>
</dbReference>
<gene>
    <name evidence="2" type="ORF">JIG36_44245</name>
</gene>
<proteinExistence type="predicted"/>
<dbReference type="InterPro" id="IPR000182">
    <property type="entry name" value="GNAT_dom"/>
</dbReference>
<reference evidence="2 3" key="1">
    <citation type="submission" date="2021-01" db="EMBL/GenBank/DDBJ databases">
        <title>Actinoplanes sp. nov. LDG1-06 isolated from lichen.</title>
        <authorList>
            <person name="Saeng-In P."/>
            <person name="Phongsopitanun W."/>
            <person name="Kanchanasin P."/>
            <person name="Yuki M."/>
            <person name="Kudo T."/>
            <person name="Ohkuma M."/>
            <person name="Tanasupawat S."/>
        </authorList>
    </citation>
    <scope>NUCLEOTIDE SEQUENCE [LARGE SCALE GENOMIC DNA]</scope>
    <source>
        <strain evidence="2 3">LDG1-06</strain>
    </source>
</reference>
<evidence type="ECO:0000313" key="2">
    <source>
        <dbReference type="EMBL" id="MBM2622536.1"/>
    </source>
</evidence>
<dbReference type="Pfam" id="PF00583">
    <property type="entry name" value="Acetyltransf_1"/>
    <property type="match status" value="1"/>
</dbReference>
<keyword evidence="3" id="KW-1185">Reference proteome</keyword>
<dbReference type="PROSITE" id="PS51186">
    <property type="entry name" value="GNAT"/>
    <property type="match status" value="1"/>
</dbReference>
<evidence type="ECO:0000259" key="1">
    <source>
        <dbReference type="PROSITE" id="PS51186"/>
    </source>
</evidence>
<dbReference type="Proteomes" id="UP000632138">
    <property type="component" value="Unassembled WGS sequence"/>
</dbReference>
<accession>A0ABS2ATJ2</accession>
<sequence length="143" mass="15773">MYRLVEATAADVEFLTGVVIEATRAQGRLPAGFDETDFRAGFAEWTVGLIGSGTLHVIEVDGRRAGRLRVVRTPEQVELAGIQLLPHEQSRGLGTQIITDLMRDAGRPVVLSVEKDNPRAQALYRRLGFVVTGETEDELRMRA</sequence>
<dbReference type="Gene3D" id="3.40.630.30">
    <property type="match status" value="1"/>
</dbReference>
<dbReference type="SUPFAM" id="SSF55729">
    <property type="entry name" value="Acyl-CoA N-acyltransferases (Nat)"/>
    <property type="match status" value="1"/>
</dbReference>
<comment type="caution">
    <text evidence="2">The sequence shown here is derived from an EMBL/GenBank/DDBJ whole genome shotgun (WGS) entry which is preliminary data.</text>
</comment>
<organism evidence="2 3">
    <name type="scientific">Paractinoplanes ovalisporus</name>
    <dbReference type="NCBI Taxonomy" id="2810368"/>
    <lineage>
        <taxon>Bacteria</taxon>
        <taxon>Bacillati</taxon>
        <taxon>Actinomycetota</taxon>
        <taxon>Actinomycetes</taxon>
        <taxon>Micromonosporales</taxon>
        <taxon>Micromonosporaceae</taxon>
        <taxon>Paractinoplanes</taxon>
    </lineage>
</organism>
<protein>
    <submittedName>
        <fullName evidence="2">GNAT family N-acetyltransferase</fullName>
    </submittedName>
</protein>
<feature type="domain" description="N-acetyltransferase" evidence="1">
    <location>
        <begin position="2"/>
        <end position="143"/>
    </location>
</feature>
<evidence type="ECO:0000313" key="3">
    <source>
        <dbReference type="Proteomes" id="UP000632138"/>
    </source>
</evidence>
<name>A0ABS2ATJ2_9ACTN</name>
<dbReference type="EMBL" id="JAENHP010000026">
    <property type="protein sequence ID" value="MBM2622536.1"/>
    <property type="molecule type" value="Genomic_DNA"/>
</dbReference>
<dbReference type="RefSeq" id="WP_203382888.1">
    <property type="nucleotide sequence ID" value="NZ_JAENHP010000026.1"/>
</dbReference>